<evidence type="ECO:0000256" key="7">
    <source>
        <dbReference type="ARBA" id="ARBA00023242"/>
    </source>
</evidence>
<comment type="similarity">
    <text evidence="3">Belongs to the HARBI1 family.</text>
</comment>
<dbReference type="Pfam" id="PF13359">
    <property type="entry name" value="DDE_Tnp_4"/>
    <property type="match status" value="1"/>
</dbReference>
<accession>A0A6G0VRN6</accession>
<dbReference type="PANTHER" id="PTHR22930">
    <property type="match status" value="1"/>
</dbReference>
<gene>
    <name evidence="10" type="ORF">FWK35_00030895</name>
</gene>
<protein>
    <submittedName>
        <fullName evidence="10">Protein ALP1-like</fullName>
    </submittedName>
</protein>
<name>A0A6G0VRN6_APHCR</name>
<dbReference type="PANTHER" id="PTHR22930:SF269">
    <property type="entry name" value="NUCLEASE HARBI1-LIKE PROTEIN"/>
    <property type="match status" value="1"/>
</dbReference>
<proteinExistence type="inferred from homology"/>
<dbReference type="GO" id="GO:0046872">
    <property type="term" value="F:metal ion binding"/>
    <property type="evidence" value="ECO:0007669"/>
    <property type="project" value="UniProtKB-KW"/>
</dbReference>
<dbReference type="GO" id="GO:0005634">
    <property type="term" value="C:nucleus"/>
    <property type="evidence" value="ECO:0007669"/>
    <property type="project" value="UniProtKB-SubCell"/>
</dbReference>
<dbReference type="OrthoDB" id="6580191at2759"/>
<comment type="subcellular location">
    <subcellularLocation>
        <location evidence="2">Nucleus</location>
    </subcellularLocation>
</comment>
<dbReference type="GO" id="GO:0016787">
    <property type="term" value="F:hydrolase activity"/>
    <property type="evidence" value="ECO:0007669"/>
    <property type="project" value="UniProtKB-KW"/>
</dbReference>
<evidence type="ECO:0000313" key="10">
    <source>
        <dbReference type="EMBL" id="KAF0706821.1"/>
    </source>
</evidence>
<evidence type="ECO:0000259" key="8">
    <source>
        <dbReference type="Pfam" id="PF13359"/>
    </source>
</evidence>
<evidence type="ECO:0000256" key="1">
    <source>
        <dbReference type="ARBA" id="ARBA00001968"/>
    </source>
</evidence>
<evidence type="ECO:0000256" key="5">
    <source>
        <dbReference type="ARBA" id="ARBA00022723"/>
    </source>
</evidence>
<keyword evidence="5" id="KW-0479">Metal-binding</keyword>
<keyword evidence="7" id="KW-0539">Nucleus</keyword>
<dbReference type="EMBL" id="VUJU01012768">
    <property type="protein sequence ID" value="KAF0706821.1"/>
    <property type="molecule type" value="Genomic_DNA"/>
</dbReference>
<reference evidence="10 11" key="1">
    <citation type="submission" date="2019-08" db="EMBL/GenBank/DDBJ databases">
        <title>Whole genome of Aphis craccivora.</title>
        <authorList>
            <person name="Voronova N.V."/>
            <person name="Shulinski R.S."/>
            <person name="Bandarenka Y.V."/>
            <person name="Zhorov D.G."/>
            <person name="Warner D."/>
        </authorList>
    </citation>
    <scope>NUCLEOTIDE SEQUENCE [LARGE SCALE GENOMIC DNA]</scope>
    <source>
        <strain evidence="10">180601</strain>
        <tissue evidence="10">Whole Body</tissue>
    </source>
</reference>
<evidence type="ECO:0000256" key="4">
    <source>
        <dbReference type="ARBA" id="ARBA00022722"/>
    </source>
</evidence>
<dbReference type="Pfam" id="PF26138">
    <property type="entry name" value="DUF8040"/>
    <property type="match status" value="1"/>
</dbReference>
<dbReference type="InterPro" id="IPR027806">
    <property type="entry name" value="HARBI1_dom"/>
</dbReference>
<evidence type="ECO:0000256" key="3">
    <source>
        <dbReference type="ARBA" id="ARBA00006958"/>
    </source>
</evidence>
<keyword evidence="4" id="KW-0540">Nuclease</keyword>
<dbReference type="InterPro" id="IPR058353">
    <property type="entry name" value="DUF8040"/>
</dbReference>
<keyword evidence="11" id="KW-1185">Reference proteome</keyword>
<feature type="domain" description="DDE Tnp4" evidence="8">
    <location>
        <begin position="205"/>
        <end position="369"/>
    </location>
</feature>
<dbReference type="InterPro" id="IPR045249">
    <property type="entry name" value="HARBI1-like"/>
</dbReference>
<evidence type="ECO:0000259" key="9">
    <source>
        <dbReference type="Pfam" id="PF26138"/>
    </source>
</evidence>
<dbReference type="GO" id="GO:0004518">
    <property type="term" value="F:nuclease activity"/>
    <property type="evidence" value="ECO:0007669"/>
    <property type="project" value="UniProtKB-KW"/>
</dbReference>
<comment type="cofactor">
    <cofactor evidence="1">
        <name>a divalent metal cation</name>
        <dbReference type="ChEBI" id="CHEBI:60240"/>
    </cofactor>
</comment>
<sequence length="436" mass="51161">MYRHHKSRLPGCFLYLRPHRMLRYLSVMFKMLSGTLPWENDSSDDEALLLFSLNNNNKQKRKWVHEVNMERKKFGEFHHLLKQLRKDELKFKEYFRMSMKQFDQLLSIIKKNIEKKELNLRESIPAEERLAVCLRFLATGNSFRSLAFNYRMGRSTISNIVEEVCEALWKILQPIVMPDPNEEIWRASEKVFKEKWNFPHCVAAIDGKHVRIKAPAHKGSEFFNYKKYHSVVLLALVDGNKKFICVDVGQYGRANDASVYSNSTIGKRLSSLCMGIPPDEDLGGRNLPYVIVGDEAFPLKKYLMRPYPRSARRLREDERIFNYRLSRSRNTVENTFGILANTWRVYHSPLECRIELADKIILATVVLHNYTRQLTTQTNLANVEEQTNETNVFIPMRIGTSSNSSREALNVRNLFKEYFISNEGRVEWQQGIYNNK</sequence>
<evidence type="ECO:0000256" key="2">
    <source>
        <dbReference type="ARBA" id="ARBA00004123"/>
    </source>
</evidence>
<keyword evidence="6" id="KW-0378">Hydrolase</keyword>
<dbReference type="Proteomes" id="UP000478052">
    <property type="component" value="Unassembled WGS sequence"/>
</dbReference>
<comment type="caution">
    <text evidence="10">The sequence shown here is derived from an EMBL/GenBank/DDBJ whole genome shotgun (WGS) entry which is preliminary data.</text>
</comment>
<evidence type="ECO:0000256" key="6">
    <source>
        <dbReference type="ARBA" id="ARBA00022801"/>
    </source>
</evidence>
<organism evidence="10 11">
    <name type="scientific">Aphis craccivora</name>
    <name type="common">Cowpea aphid</name>
    <dbReference type="NCBI Taxonomy" id="307492"/>
    <lineage>
        <taxon>Eukaryota</taxon>
        <taxon>Metazoa</taxon>
        <taxon>Ecdysozoa</taxon>
        <taxon>Arthropoda</taxon>
        <taxon>Hexapoda</taxon>
        <taxon>Insecta</taxon>
        <taxon>Pterygota</taxon>
        <taxon>Neoptera</taxon>
        <taxon>Paraneoptera</taxon>
        <taxon>Hemiptera</taxon>
        <taxon>Sternorrhyncha</taxon>
        <taxon>Aphidomorpha</taxon>
        <taxon>Aphidoidea</taxon>
        <taxon>Aphididae</taxon>
        <taxon>Aphidini</taxon>
        <taxon>Aphis</taxon>
        <taxon>Aphis</taxon>
    </lineage>
</organism>
<dbReference type="AlphaFoldDB" id="A0A6G0VRN6"/>
<evidence type="ECO:0000313" key="11">
    <source>
        <dbReference type="Proteomes" id="UP000478052"/>
    </source>
</evidence>
<feature type="domain" description="DUF8040" evidence="9">
    <location>
        <begin position="84"/>
        <end position="169"/>
    </location>
</feature>